<dbReference type="EMBL" id="LUKF01000002">
    <property type="protein sequence ID" value="KYG70364.1"/>
    <property type="molecule type" value="Genomic_DNA"/>
</dbReference>
<evidence type="ECO:0000313" key="2">
    <source>
        <dbReference type="Proteomes" id="UP000075391"/>
    </source>
</evidence>
<protein>
    <recommendedName>
        <fullName evidence="3">DUF1553 domain-containing protein</fullName>
    </recommendedName>
</protein>
<dbReference type="OrthoDB" id="5290731at2"/>
<sequence length="235" mass="25969">MKSQKTKIFTLAITGLVLTQMYQNCGQMGMGGFETLDMASMNLSMGMEGATDQSHPAQKEVLLPTQKTLVVNREYVADLMREIFTSSATPVPNLEALINQWIINRGAQYGLGCNPYGSYSGRDCGGDISNSNLPITTDDNTVRESFRVQFCENVLGMDQGVNAILEKLTNRATAPTADTIRQVYALFYRGDEASELIVNSLLDLDRALLAKNETPLERWRALALQVCESPGWQLQ</sequence>
<dbReference type="AlphaFoldDB" id="A0A150WV90"/>
<accession>A0A150WV90</accession>
<evidence type="ECO:0008006" key="3">
    <source>
        <dbReference type="Google" id="ProtNLM"/>
    </source>
</evidence>
<name>A0A150WV90_BDEBC</name>
<gene>
    <name evidence="1" type="ORF">AZI85_14000</name>
</gene>
<organism evidence="1 2">
    <name type="scientific">Bdellovibrio bacteriovorus</name>
    <dbReference type="NCBI Taxonomy" id="959"/>
    <lineage>
        <taxon>Bacteria</taxon>
        <taxon>Pseudomonadati</taxon>
        <taxon>Bdellovibrionota</taxon>
        <taxon>Bdellovibrionia</taxon>
        <taxon>Bdellovibrionales</taxon>
        <taxon>Pseudobdellovibrionaceae</taxon>
        <taxon>Bdellovibrio</taxon>
    </lineage>
</organism>
<reference evidence="1 2" key="1">
    <citation type="submission" date="2016-03" db="EMBL/GenBank/DDBJ databases">
        <authorList>
            <person name="Ploux O."/>
        </authorList>
    </citation>
    <scope>NUCLEOTIDE SEQUENCE [LARGE SCALE GENOMIC DNA]</scope>
    <source>
        <strain evidence="1 2">BER2</strain>
    </source>
</reference>
<proteinExistence type="predicted"/>
<dbReference type="Proteomes" id="UP000075391">
    <property type="component" value="Unassembled WGS sequence"/>
</dbReference>
<evidence type="ECO:0000313" key="1">
    <source>
        <dbReference type="EMBL" id="KYG70364.1"/>
    </source>
</evidence>
<comment type="caution">
    <text evidence="1">The sequence shown here is derived from an EMBL/GenBank/DDBJ whole genome shotgun (WGS) entry which is preliminary data.</text>
</comment>